<sequence>MDISLIHAGLAAGAAMAAVPVILHLFMKQPPKRVIFPALRLIRERQKRSRKTMKIKNWLLLLARMALIALMALALARPRLFSQTSIGSDQEVPTAVGLVFDTSLSMGYKPRDKTLLDEAKQQANDILKKMPDSSQVFVIDSAEPGAPPPLSPAAARKRVDGIVLRPANRPLNLAVGQAYASVADCDRPRHEVYVLTDMARSSWDRDRAIEGLDKVKKVKSGIATYLVRMAPKDIHNVAVTEASPSVSVATQGEPVEIRAKIRSQGPATTRMVQFDLDGKPRHKEQVKLAADGETELKFLTPKLDPAIPIHKGVVRLSGAPDPLEFDDSRFFTFKVQPAMKVLIISDRENDAQFVADALDPDPTSLPAGTPRPSRVETIRTPKFDAQTGDTLKNYSTVFLLNVKEVSETGWSRLNAFVREGGGLVIGLGEYCNPENYNLPVASQLIPGSLTKKESPKETSFGKIADLTHPLFRSYPRQLGEMLSQIPIYHYWGITPPKGSRTLLSYSNGAPALVERSFQGKQTGRVLLWTTPLSRVTDSRLKTAWNEFALPVGENWSFFLLMKQTIPYLAGTSSEQLNYEVGQDAVLPVDPTRRFKNYVMQSEDGKTTERLNPPVDSLVIVTPPIGQWTVTASNSEGEKALMGFSVNPPGSEMSYTAMEASDFDALFGKKGYNLATDAESLKREVTMSRVGFEIFPWLMGLILILVTLENLLANKFHRESAPRGAVGVPA</sequence>
<dbReference type="AlphaFoldDB" id="L0DE98"/>
<keyword evidence="4" id="KW-1185">Reference proteome</keyword>
<dbReference type="HOGENOM" id="CLU_017817_0_0_0"/>
<dbReference type="InterPro" id="IPR036465">
    <property type="entry name" value="vWFA_dom_sf"/>
</dbReference>
<organism evidence="3 4">
    <name type="scientific">Singulisphaera acidiphila (strain ATCC BAA-1392 / DSM 18658 / VKM B-2454 / MOB10)</name>
    <dbReference type="NCBI Taxonomy" id="886293"/>
    <lineage>
        <taxon>Bacteria</taxon>
        <taxon>Pseudomonadati</taxon>
        <taxon>Planctomycetota</taxon>
        <taxon>Planctomycetia</taxon>
        <taxon>Isosphaerales</taxon>
        <taxon>Isosphaeraceae</taxon>
        <taxon>Singulisphaera</taxon>
    </lineage>
</organism>
<dbReference type="OrthoDB" id="242438at2"/>
<keyword evidence="1" id="KW-1133">Transmembrane helix</keyword>
<dbReference type="InterPro" id="IPR024163">
    <property type="entry name" value="Aerotolerance_reg_N"/>
</dbReference>
<feature type="transmembrane region" description="Helical" evidence="1">
    <location>
        <begin position="57"/>
        <end position="76"/>
    </location>
</feature>
<evidence type="ECO:0000256" key="1">
    <source>
        <dbReference type="SAM" id="Phobius"/>
    </source>
</evidence>
<evidence type="ECO:0000313" key="3">
    <source>
        <dbReference type="EMBL" id="AGA26976.1"/>
    </source>
</evidence>
<dbReference type="STRING" id="886293.Sinac_2675"/>
<dbReference type="InterPro" id="IPR029062">
    <property type="entry name" value="Class_I_gatase-like"/>
</dbReference>
<keyword evidence="1 3" id="KW-0812">Transmembrane</keyword>
<dbReference type="PANTHER" id="PTHR37464">
    <property type="entry name" value="BLL2463 PROTEIN"/>
    <property type="match status" value="1"/>
</dbReference>
<proteinExistence type="predicted"/>
<dbReference type="PANTHER" id="PTHR37464:SF1">
    <property type="entry name" value="BLL2463 PROTEIN"/>
    <property type="match status" value="1"/>
</dbReference>
<feature type="domain" description="Aerotolerance regulator N-terminal" evidence="2">
    <location>
        <begin position="9"/>
        <end position="78"/>
    </location>
</feature>
<gene>
    <name evidence="3" type="ordered locus">Sinac_2675</name>
</gene>
<dbReference type="InterPro" id="IPR011933">
    <property type="entry name" value="Double_TM_dom"/>
</dbReference>
<accession>L0DE98</accession>
<dbReference type="NCBIfam" id="TIGR02226">
    <property type="entry name" value="two_anch"/>
    <property type="match status" value="1"/>
</dbReference>
<dbReference type="KEGG" id="saci:Sinac_2675"/>
<dbReference type="eggNOG" id="COG2304">
    <property type="taxonomic scope" value="Bacteria"/>
</dbReference>
<dbReference type="Proteomes" id="UP000010798">
    <property type="component" value="Chromosome"/>
</dbReference>
<reference evidence="3 4" key="1">
    <citation type="submission" date="2012-02" db="EMBL/GenBank/DDBJ databases">
        <title>Complete sequence of chromosome of Singulisphaera acidiphila DSM 18658.</title>
        <authorList>
            <consortium name="US DOE Joint Genome Institute (JGI-PGF)"/>
            <person name="Lucas S."/>
            <person name="Copeland A."/>
            <person name="Lapidus A."/>
            <person name="Glavina del Rio T."/>
            <person name="Dalin E."/>
            <person name="Tice H."/>
            <person name="Bruce D."/>
            <person name="Goodwin L."/>
            <person name="Pitluck S."/>
            <person name="Peters L."/>
            <person name="Ovchinnikova G."/>
            <person name="Chertkov O."/>
            <person name="Kyrpides N."/>
            <person name="Mavromatis K."/>
            <person name="Ivanova N."/>
            <person name="Brettin T."/>
            <person name="Detter J.C."/>
            <person name="Han C."/>
            <person name="Larimer F."/>
            <person name="Land M."/>
            <person name="Hauser L."/>
            <person name="Markowitz V."/>
            <person name="Cheng J.-F."/>
            <person name="Hugenholtz P."/>
            <person name="Woyke T."/>
            <person name="Wu D."/>
            <person name="Tindall B."/>
            <person name="Pomrenke H."/>
            <person name="Brambilla E."/>
            <person name="Klenk H.-P."/>
            <person name="Eisen J.A."/>
        </authorList>
    </citation>
    <scope>NUCLEOTIDE SEQUENCE [LARGE SCALE GENOMIC DNA]</scope>
    <source>
        <strain evidence="4">ATCC BAA-1392 / DSM 18658 / VKM B-2454 / MOB10</strain>
    </source>
</reference>
<evidence type="ECO:0000259" key="2">
    <source>
        <dbReference type="Pfam" id="PF07584"/>
    </source>
</evidence>
<dbReference type="Gene3D" id="3.40.50.880">
    <property type="match status" value="1"/>
</dbReference>
<dbReference type="RefSeq" id="WP_015246128.1">
    <property type="nucleotide sequence ID" value="NC_019892.1"/>
</dbReference>
<evidence type="ECO:0000313" key="4">
    <source>
        <dbReference type="Proteomes" id="UP000010798"/>
    </source>
</evidence>
<dbReference type="Pfam" id="PF07584">
    <property type="entry name" value="BatA"/>
    <property type="match status" value="1"/>
</dbReference>
<feature type="transmembrane region" description="Helical" evidence="1">
    <location>
        <begin position="6"/>
        <end position="26"/>
    </location>
</feature>
<keyword evidence="1" id="KW-0472">Membrane</keyword>
<name>L0DE98_SINAD</name>
<dbReference type="Gene3D" id="3.40.50.410">
    <property type="entry name" value="von Willebrand factor, type A domain"/>
    <property type="match status" value="1"/>
</dbReference>
<dbReference type="EMBL" id="CP003364">
    <property type="protein sequence ID" value="AGA26976.1"/>
    <property type="molecule type" value="Genomic_DNA"/>
</dbReference>
<dbReference type="SUPFAM" id="SSF52317">
    <property type="entry name" value="Class I glutamine amidotransferase-like"/>
    <property type="match status" value="1"/>
</dbReference>
<feature type="transmembrane region" description="Helical" evidence="1">
    <location>
        <begin position="693"/>
        <end position="712"/>
    </location>
</feature>
<protein>
    <submittedName>
        <fullName evidence="3">N-terminal double-transmembrane domain-containing protein</fullName>
    </submittedName>
</protein>